<evidence type="ECO:0000313" key="2">
    <source>
        <dbReference type="EMBL" id="KAJ9566223.1"/>
    </source>
</evidence>
<keyword evidence="1" id="KW-0732">Signal</keyword>
<accession>A0AA38U004</accession>
<feature type="signal peptide" evidence="1">
    <location>
        <begin position="1"/>
        <end position="29"/>
    </location>
</feature>
<organism evidence="2 3">
    <name type="scientific">Centaurea solstitialis</name>
    <name type="common">yellow star-thistle</name>
    <dbReference type="NCBI Taxonomy" id="347529"/>
    <lineage>
        <taxon>Eukaryota</taxon>
        <taxon>Viridiplantae</taxon>
        <taxon>Streptophyta</taxon>
        <taxon>Embryophyta</taxon>
        <taxon>Tracheophyta</taxon>
        <taxon>Spermatophyta</taxon>
        <taxon>Magnoliopsida</taxon>
        <taxon>eudicotyledons</taxon>
        <taxon>Gunneridae</taxon>
        <taxon>Pentapetalae</taxon>
        <taxon>asterids</taxon>
        <taxon>campanulids</taxon>
        <taxon>Asterales</taxon>
        <taxon>Asteraceae</taxon>
        <taxon>Carduoideae</taxon>
        <taxon>Cardueae</taxon>
        <taxon>Centaureinae</taxon>
        <taxon>Centaurea</taxon>
    </lineage>
</organism>
<comment type="caution">
    <text evidence="2">The sequence shown here is derived from an EMBL/GenBank/DDBJ whole genome shotgun (WGS) entry which is preliminary data.</text>
</comment>
<evidence type="ECO:0008006" key="4">
    <source>
        <dbReference type="Google" id="ProtNLM"/>
    </source>
</evidence>
<keyword evidence="3" id="KW-1185">Reference proteome</keyword>
<sequence>MVEWPVRVCMCAGWLPILLLFDCLGPTEPLANLQGDSSGGNQSGTLAVHDENDAANNQQDYDSLPHSRKWTRSQPISRSSKVLHHLFRPDLQRMSITRFSLPETQQALFDPDWVKAMQEEMAEFKRNMVWHENGLIIRNKARLVAKGYRQQEGIDYDETYAPVARIEADAEFKHKAP</sequence>
<gene>
    <name evidence="2" type="ORF">OSB04_002189</name>
</gene>
<evidence type="ECO:0000256" key="1">
    <source>
        <dbReference type="SAM" id="SignalP"/>
    </source>
</evidence>
<name>A0AA38U004_9ASTR</name>
<dbReference type="EMBL" id="JARYMX010000001">
    <property type="protein sequence ID" value="KAJ9566223.1"/>
    <property type="molecule type" value="Genomic_DNA"/>
</dbReference>
<feature type="chain" id="PRO_5041261468" description="Reverse transcriptase Ty1/copia-type domain-containing protein" evidence="1">
    <location>
        <begin position="30"/>
        <end position="177"/>
    </location>
</feature>
<reference evidence="2" key="1">
    <citation type="submission" date="2023-03" db="EMBL/GenBank/DDBJ databases">
        <title>Chromosome-scale reference genome and RAD-based genetic map of yellow starthistle (Centaurea solstitialis) reveal putative structural variation and QTLs associated with invader traits.</title>
        <authorList>
            <person name="Reatini B."/>
            <person name="Cang F.A."/>
            <person name="Jiang Q."/>
            <person name="Mckibben M.T.W."/>
            <person name="Barker M.S."/>
            <person name="Rieseberg L.H."/>
            <person name="Dlugosch K.M."/>
        </authorList>
    </citation>
    <scope>NUCLEOTIDE SEQUENCE</scope>
    <source>
        <strain evidence="2">CAN-66</strain>
        <tissue evidence="2">Leaf</tissue>
    </source>
</reference>
<protein>
    <recommendedName>
        <fullName evidence="4">Reverse transcriptase Ty1/copia-type domain-containing protein</fullName>
    </recommendedName>
</protein>
<dbReference type="Proteomes" id="UP001172457">
    <property type="component" value="Chromosome 1"/>
</dbReference>
<evidence type="ECO:0000313" key="3">
    <source>
        <dbReference type="Proteomes" id="UP001172457"/>
    </source>
</evidence>
<dbReference type="AlphaFoldDB" id="A0AA38U004"/>
<proteinExistence type="predicted"/>